<protein>
    <submittedName>
        <fullName evidence="1">Uncharacterized protein</fullName>
    </submittedName>
</protein>
<evidence type="ECO:0000313" key="1">
    <source>
        <dbReference type="EMBL" id="MBA8881697.1"/>
    </source>
</evidence>
<evidence type="ECO:0000313" key="2">
    <source>
        <dbReference type="Proteomes" id="UP000549052"/>
    </source>
</evidence>
<proteinExistence type="predicted"/>
<dbReference type="SUPFAM" id="SSF47598">
    <property type="entry name" value="Ribbon-helix-helix"/>
    <property type="match status" value="1"/>
</dbReference>
<dbReference type="InterPro" id="IPR013321">
    <property type="entry name" value="Arc_rbn_hlx_hlx"/>
</dbReference>
<name>A0A839EZ91_9HYPH</name>
<dbReference type="InterPro" id="IPR010985">
    <property type="entry name" value="Ribbon_hlx_hlx"/>
</dbReference>
<gene>
    <name evidence="1" type="ORF">FHW16_005442</name>
</gene>
<dbReference type="AlphaFoldDB" id="A0A839EZ91"/>
<dbReference type="Proteomes" id="UP000549052">
    <property type="component" value="Unassembled WGS sequence"/>
</dbReference>
<organism evidence="1 2">
    <name type="scientific">Phyllobacterium myrsinacearum</name>
    <dbReference type="NCBI Taxonomy" id="28101"/>
    <lineage>
        <taxon>Bacteria</taxon>
        <taxon>Pseudomonadati</taxon>
        <taxon>Pseudomonadota</taxon>
        <taxon>Alphaproteobacteria</taxon>
        <taxon>Hyphomicrobiales</taxon>
        <taxon>Phyllobacteriaceae</taxon>
        <taxon>Phyllobacterium</taxon>
    </lineage>
</organism>
<comment type="caution">
    <text evidence="1">The sequence shown here is derived from an EMBL/GenBank/DDBJ whole genome shotgun (WGS) entry which is preliminary data.</text>
</comment>
<dbReference type="EMBL" id="JACGXN010000016">
    <property type="protein sequence ID" value="MBA8881697.1"/>
    <property type="molecule type" value="Genomic_DNA"/>
</dbReference>
<sequence>MADTKTTKAPVPAPKRARASFLGGLSEVPTFAPTSVPNNMTETEYANLNFKVDKEFKRVFKLTAATHDISYRDLLEQAFAAWVEKHKAAK</sequence>
<dbReference type="GO" id="GO:0006355">
    <property type="term" value="P:regulation of DNA-templated transcription"/>
    <property type="evidence" value="ECO:0007669"/>
    <property type="project" value="InterPro"/>
</dbReference>
<dbReference type="RefSeq" id="WP_182552247.1">
    <property type="nucleotide sequence ID" value="NZ_JACGXN010000016.1"/>
</dbReference>
<reference evidence="1 2" key="1">
    <citation type="submission" date="2020-07" db="EMBL/GenBank/DDBJ databases">
        <title>Genomic Encyclopedia of Type Strains, Phase IV (KMG-V): Genome sequencing to study the core and pangenomes of soil and plant-associated prokaryotes.</title>
        <authorList>
            <person name="Whitman W."/>
        </authorList>
    </citation>
    <scope>NUCLEOTIDE SEQUENCE [LARGE SCALE GENOMIC DNA]</scope>
    <source>
        <strain evidence="1 2">AN3</strain>
    </source>
</reference>
<accession>A0A839EZ91</accession>
<dbReference type="Gene3D" id="1.10.1220.10">
    <property type="entry name" value="Met repressor-like"/>
    <property type="match status" value="1"/>
</dbReference>
<keyword evidence="2" id="KW-1185">Reference proteome</keyword>